<dbReference type="EMBL" id="KL596668">
    <property type="protein sequence ID" value="KER30028.1"/>
    <property type="molecule type" value="Genomic_DNA"/>
</dbReference>
<organism evidence="1 2">
    <name type="scientific">Opisthorchis viverrini</name>
    <name type="common">Southeast Asian liver fluke</name>
    <dbReference type="NCBI Taxonomy" id="6198"/>
    <lineage>
        <taxon>Eukaryota</taxon>
        <taxon>Metazoa</taxon>
        <taxon>Spiralia</taxon>
        <taxon>Lophotrochozoa</taxon>
        <taxon>Platyhelminthes</taxon>
        <taxon>Trematoda</taxon>
        <taxon>Digenea</taxon>
        <taxon>Opisthorchiida</taxon>
        <taxon>Opisthorchiata</taxon>
        <taxon>Opisthorchiidae</taxon>
        <taxon>Opisthorchis</taxon>
    </lineage>
</organism>
<keyword evidence="2" id="KW-1185">Reference proteome</keyword>
<reference evidence="1 2" key="1">
    <citation type="submission" date="2013-11" db="EMBL/GenBank/DDBJ databases">
        <title>Opisthorchis viverrini - life in the bile duct.</title>
        <authorList>
            <person name="Young N.D."/>
            <person name="Nagarajan N."/>
            <person name="Lin S.J."/>
            <person name="Korhonen P.K."/>
            <person name="Jex A.R."/>
            <person name="Hall R.S."/>
            <person name="Safavi-Hemami H."/>
            <person name="Kaewkong W."/>
            <person name="Bertrand D."/>
            <person name="Gao S."/>
            <person name="Seet Q."/>
            <person name="Wongkham S."/>
            <person name="Teh B.T."/>
            <person name="Wongkham C."/>
            <person name="Intapan P.M."/>
            <person name="Maleewong W."/>
            <person name="Yang X."/>
            <person name="Hu M."/>
            <person name="Wang Z."/>
            <person name="Hofmann A."/>
            <person name="Sternberg P.W."/>
            <person name="Tan P."/>
            <person name="Wang J."/>
            <person name="Gasser R.B."/>
        </authorList>
    </citation>
    <scope>NUCLEOTIDE SEQUENCE [LARGE SCALE GENOMIC DNA]</scope>
</reference>
<evidence type="ECO:0000313" key="2">
    <source>
        <dbReference type="Proteomes" id="UP000054324"/>
    </source>
</evidence>
<dbReference type="CTD" id="20317691"/>
<proteinExistence type="predicted"/>
<sequence>MDGVCLRSNLQSQLGRYIKRDLLDKATCTMTMSPTSLDWRLSERKRVEKWITSCSEIVSRKNKPPNLFGLD</sequence>
<dbReference type="AlphaFoldDB" id="A0A074ZRH4"/>
<name>A0A074ZRH4_OPIVI</name>
<dbReference type="GeneID" id="20317691"/>
<dbReference type="KEGG" id="ovi:T265_03504"/>
<dbReference type="Proteomes" id="UP000054324">
    <property type="component" value="Unassembled WGS sequence"/>
</dbReference>
<gene>
    <name evidence="1" type="ORF">T265_03504</name>
</gene>
<protein>
    <submittedName>
        <fullName evidence="1">Uncharacterized protein</fullName>
    </submittedName>
</protein>
<dbReference type="RefSeq" id="XP_009166268.1">
    <property type="nucleotide sequence ID" value="XM_009168004.1"/>
</dbReference>
<accession>A0A074ZRH4</accession>
<evidence type="ECO:0000313" key="1">
    <source>
        <dbReference type="EMBL" id="KER30028.1"/>
    </source>
</evidence>